<feature type="chain" id="PRO_5046975599" description="Lipoprotein" evidence="1">
    <location>
        <begin position="24"/>
        <end position="192"/>
    </location>
</feature>
<dbReference type="PROSITE" id="PS51257">
    <property type="entry name" value="PROKAR_LIPOPROTEIN"/>
    <property type="match status" value="1"/>
</dbReference>
<gene>
    <name evidence="2" type="ORF">JQX08_04985</name>
</gene>
<feature type="signal peptide" evidence="1">
    <location>
        <begin position="1"/>
        <end position="23"/>
    </location>
</feature>
<dbReference type="RefSeq" id="WP_204915137.1">
    <property type="nucleotide sequence ID" value="NZ_JAFEUP010000001.1"/>
</dbReference>
<evidence type="ECO:0000256" key="1">
    <source>
        <dbReference type="SAM" id="SignalP"/>
    </source>
</evidence>
<organism evidence="2 3">
    <name type="scientific">Zestomonas insulae</name>
    <dbReference type="NCBI Taxonomy" id="2809017"/>
    <lineage>
        <taxon>Bacteria</taxon>
        <taxon>Pseudomonadati</taxon>
        <taxon>Pseudomonadota</taxon>
        <taxon>Gammaproteobacteria</taxon>
        <taxon>Pseudomonadales</taxon>
        <taxon>Pseudomonadaceae</taxon>
        <taxon>Zestomonas</taxon>
    </lineage>
</organism>
<accession>A0ABS2IA96</accession>
<keyword evidence="3" id="KW-1185">Reference proteome</keyword>
<evidence type="ECO:0008006" key="4">
    <source>
        <dbReference type="Google" id="ProtNLM"/>
    </source>
</evidence>
<protein>
    <recommendedName>
        <fullName evidence="4">Lipoprotein</fullName>
    </recommendedName>
</protein>
<reference evidence="2 3" key="1">
    <citation type="submission" date="2021-02" db="EMBL/GenBank/DDBJ databases">
        <authorList>
            <person name="Lee D.-H."/>
        </authorList>
    </citation>
    <scope>NUCLEOTIDE SEQUENCE [LARGE SCALE GENOMIC DNA]</scope>
    <source>
        <strain evidence="2 3">UL073</strain>
    </source>
</reference>
<name>A0ABS2IA96_9GAMM</name>
<dbReference type="EMBL" id="JAFEUP010000001">
    <property type="protein sequence ID" value="MBM7060054.1"/>
    <property type="molecule type" value="Genomic_DNA"/>
</dbReference>
<comment type="caution">
    <text evidence="2">The sequence shown here is derived from an EMBL/GenBank/DDBJ whole genome shotgun (WGS) entry which is preliminary data.</text>
</comment>
<proteinExistence type="predicted"/>
<evidence type="ECO:0000313" key="3">
    <source>
        <dbReference type="Proteomes" id="UP000717995"/>
    </source>
</evidence>
<keyword evidence="1" id="KW-0732">Signal</keyword>
<evidence type="ECO:0000313" key="2">
    <source>
        <dbReference type="EMBL" id="MBM7060054.1"/>
    </source>
</evidence>
<dbReference type="Proteomes" id="UP000717995">
    <property type="component" value="Unassembled WGS sequence"/>
</dbReference>
<sequence length="192" mass="20811">MHKQLLSASLLSAALLLSGCAGFKANNLPEIGYDKLQPPSDARTKIFSQWKLESGYPANEAINASYKRQFDDVVAKSDCCTLVGSAAEADVVVDGKAYAEANPAAGLAATLSGFTMTVLPCWATLNVHISADVNRGDLSRAYDLRDSATMVIWLPMIVAMPFTDNPFKAEKEINENAYKNLVFRMKTDGLIK</sequence>